<evidence type="ECO:0000256" key="1">
    <source>
        <dbReference type="ARBA" id="ARBA00006594"/>
    </source>
</evidence>
<keyword evidence="4" id="KW-0808">Transferase</keyword>
<dbReference type="PROSITE" id="PS00092">
    <property type="entry name" value="N6_MTASE"/>
    <property type="match status" value="1"/>
</dbReference>
<evidence type="ECO:0000256" key="5">
    <source>
        <dbReference type="ARBA" id="ARBA00022691"/>
    </source>
</evidence>
<evidence type="ECO:0000259" key="8">
    <source>
        <dbReference type="Pfam" id="PF07669"/>
    </source>
</evidence>
<keyword evidence="10" id="KW-1185">Reference proteome</keyword>
<protein>
    <recommendedName>
        <fullName evidence="2">site-specific DNA-methyltransferase (adenine-specific)</fullName>
        <ecNumber evidence="2">2.1.1.72</ecNumber>
    </recommendedName>
</protein>
<comment type="similarity">
    <text evidence="1">Belongs to the N(4)/N(6)-methyltransferase family.</text>
</comment>
<dbReference type="AlphaFoldDB" id="A0A327Z6E9"/>
<evidence type="ECO:0000256" key="2">
    <source>
        <dbReference type="ARBA" id="ARBA00011900"/>
    </source>
</evidence>
<sequence>MFESTGAPVAPPRPQPVKPYNRKPRHQRQLSLLGHLEFPLSSTQQPDPLDNHGEVFTRRWVVELILDMVGYNADDVLPDRLAVEPACGHGAFLLPMIERLVASCELHGRPISDAIDAIRAYDLLSANVAAARSAAGELLARHGVDPATARKLAETWIVQDDFLLSEREEIAADFVVGNPPYIRLEDIPAARSNAYREKCPTMGGRADIFVGFYEQGLLSLKPGGRLAYICADRWMRNAYGKALRGLVAADYAVEAAITMHEVDAFEEQVAAYPAITVIRAGAQGRAAIADTTREFGENAAAELSRWYRHESSEPLHLPGISAAWLNHWFTTQAGWPTGSPDRLALIVDLEERFPLLEETGAKVGIGLASGADEVYVTTDRSVAEKARMLPMVKREDLSSGVVVWSGHYLVNPWDEKGLVDLAKYRVLAAYFQKHWDVLSARNVGRRNPGREHRTIDRVIEGLQQRPKLLLPDMSRRIWPVLDKGEYYPHHNLYWIHEDESDWDLEVLGGLLLSDIAELFISTYCVRMRGGTLRFQAQYLRRIRVPRYNTLGTEDRDSLRAAFRARDVDAATKVALRLYGVAEIPS</sequence>
<keyword evidence="3 9" id="KW-0489">Methyltransferase</keyword>
<accession>A0A327Z6E9</accession>
<dbReference type="InterPro" id="IPR002052">
    <property type="entry name" value="DNA_methylase_N6_adenine_CS"/>
</dbReference>
<dbReference type="RefSeq" id="WP_111651679.1">
    <property type="nucleotide sequence ID" value="NZ_JACHWI010000005.1"/>
</dbReference>
<dbReference type="PANTHER" id="PTHR33841">
    <property type="entry name" value="DNA METHYLTRANSFERASE YEEA-RELATED"/>
    <property type="match status" value="1"/>
</dbReference>
<feature type="region of interest" description="Disordered" evidence="7">
    <location>
        <begin position="1"/>
        <end position="24"/>
    </location>
</feature>
<comment type="caution">
    <text evidence="9">The sequence shown here is derived from an EMBL/GenBank/DDBJ whole genome shotgun (WGS) entry which is preliminary data.</text>
</comment>
<evidence type="ECO:0000256" key="7">
    <source>
        <dbReference type="SAM" id="MobiDB-lite"/>
    </source>
</evidence>
<dbReference type="SUPFAM" id="SSF53335">
    <property type="entry name" value="S-adenosyl-L-methionine-dependent methyltransferases"/>
    <property type="match status" value="1"/>
</dbReference>
<keyword evidence="5" id="KW-0949">S-adenosyl-L-methionine</keyword>
<dbReference type="Gene3D" id="3.40.50.150">
    <property type="entry name" value="Vaccinia Virus protein VP39"/>
    <property type="match status" value="1"/>
</dbReference>
<dbReference type="Proteomes" id="UP000249341">
    <property type="component" value="Unassembled WGS sequence"/>
</dbReference>
<organism evidence="9 10">
    <name type="scientific">Actinoplanes lutulentus</name>
    <dbReference type="NCBI Taxonomy" id="1287878"/>
    <lineage>
        <taxon>Bacteria</taxon>
        <taxon>Bacillati</taxon>
        <taxon>Actinomycetota</taxon>
        <taxon>Actinomycetes</taxon>
        <taxon>Micromonosporales</taxon>
        <taxon>Micromonosporaceae</taxon>
        <taxon>Actinoplanes</taxon>
    </lineage>
</organism>
<dbReference type="GO" id="GO:0006304">
    <property type="term" value="P:DNA modification"/>
    <property type="evidence" value="ECO:0007669"/>
    <property type="project" value="InterPro"/>
</dbReference>
<comment type="catalytic activity">
    <reaction evidence="6">
        <text>a 2'-deoxyadenosine in DNA + S-adenosyl-L-methionine = an N(6)-methyl-2'-deoxyadenosine in DNA + S-adenosyl-L-homocysteine + H(+)</text>
        <dbReference type="Rhea" id="RHEA:15197"/>
        <dbReference type="Rhea" id="RHEA-COMP:12418"/>
        <dbReference type="Rhea" id="RHEA-COMP:12419"/>
        <dbReference type="ChEBI" id="CHEBI:15378"/>
        <dbReference type="ChEBI" id="CHEBI:57856"/>
        <dbReference type="ChEBI" id="CHEBI:59789"/>
        <dbReference type="ChEBI" id="CHEBI:90615"/>
        <dbReference type="ChEBI" id="CHEBI:90616"/>
        <dbReference type="EC" id="2.1.1.72"/>
    </reaction>
</comment>
<dbReference type="GO" id="GO:0003676">
    <property type="term" value="F:nucleic acid binding"/>
    <property type="evidence" value="ECO:0007669"/>
    <property type="project" value="InterPro"/>
</dbReference>
<dbReference type="Pfam" id="PF07669">
    <property type="entry name" value="Eco57I"/>
    <property type="match status" value="1"/>
</dbReference>
<evidence type="ECO:0000256" key="6">
    <source>
        <dbReference type="ARBA" id="ARBA00047942"/>
    </source>
</evidence>
<evidence type="ECO:0000256" key="3">
    <source>
        <dbReference type="ARBA" id="ARBA00022603"/>
    </source>
</evidence>
<dbReference type="PANTHER" id="PTHR33841:SF5">
    <property type="entry name" value="DNA METHYLASE (MODIFICATION METHYLASE) (METHYLTRANSFERASE)-RELATED"/>
    <property type="match status" value="1"/>
</dbReference>
<dbReference type="InterPro" id="IPR029063">
    <property type="entry name" value="SAM-dependent_MTases_sf"/>
</dbReference>
<name>A0A327Z6E9_9ACTN</name>
<proteinExistence type="inferred from homology"/>
<dbReference type="InterPro" id="IPR011639">
    <property type="entry name" value="MethylTrfase_TaqI-like_dom"/>
</dbReference>
<dbReference type="InterPro" id="IPR050953">
    <property type="entry name" value="N4_N6_ade-DNA_methylase"/>
</dbReference>
<evidence type="ECO:0000256" key="4">
    <source>
        <dbReference type="ARBA" id="ARBA00022679"/>
    </source>
</evidence>
<feature type="domain" description="Type II methyltransferase M.TaqI-like" evidence="8">
    <location>
        <begin position="159"/>
        <end position="265"/>
    </location>
</feature>
<dbReference type="PRINTS" id="PR00507">
    <property type="entry name" value="N12N6MTFRASE"/>
</dbReference>
<gene>
    <name evidence="9" type="ORF">B0I29_11362</name>
</gene>
<dbReference type="EC" id="2.1.1.72" evidence="2"/>
<dbReference type="EMBL" id="QLMJ01000013">
    <property type="protein sequence ID" value="RAK32767.1"/>
    <property type="molecule type" value="Genomic_DNA"/>
</dbReference>
<evidence type="ECO:0000313" key="9">
    <source>
        <dbReference type="EMBL" id="RAK32767.1"/>
    </source>
</evidence>
<evidence type="ECO:0000313" key="10">
    <source>
        <dbReference type="Proteomes" id="UP000249341"/>
    </source>
</evidence>
<dbReference type="GO" id="GO:0009007">
    <property type="term" value="F:site-specific DNA-methyltransferase (adenine-specific) activity"/>
    <property type="evidence" value="ECO:0007669"/>
    <property type="project" value="UniProtKB-EC"/>
</dbReference>
<dbReference type="OrthoDB" id="4280289at2"/>
<reference evidence="9 10" key="1">
    <citation type="submission" date="2018-06" db="EMBL/GenBank/DDBJ databases">
        <title>Genomic Encyclopedia of Type Strains, Phase III (KMG-III): the genomes of soil and plant-associated and newly described type strains.</title>
        <authorList>
            <person name="Whitman W."/>
        </authorList>
    </citation>
    <scope>NUCLEOTIDE SEQUENCE [LARGE SCALE GENOMIC DNA]</scope>
    <source>
        <strain evidence="9 10">CGMCC 4.7090</strain>
    </source>
</reference>
<dbReference type="GO" id="GO:0032259">
    <property type="term" value="P:methylation"/>
    <property type="evidence" value="ECO:0007669"/>
    <property type="project" value="UniProtKB-KW"/>
</dbReference>